<dbReference type="EMBL" id="CP002582">
    <property type="protein sequence ID" value="ADZ84346.1"/>
    <property type="molecule type" value="Genomic_DNA"/>
</dbReference>
<feature type="transmembrane region" description="Helical" evidence="2">
    <location>
        <begin position="12"/>
        <end position="33"/>
    </location>
</feature>
<evidence type="ECO:0000259" key="3">
    <source>
        <dbReference type="Pfam" id="PF25917"/>
    </source>
</evidence>
<proteinExistence type="predicted"/>
<gene>
    <name evidence="4" type="ordered locus">Clole_2645</name>
</gene>
<evidence type="ECO:0000313" key="5">
    <source>
        <dbReference type="Proteomes" id="UP000008467"/>
    </source>
</evidence>
<dbReference type="RefSeq" id="WP_013657639.1">
    <property type="nucleotide sequence ID" value="NC_015275.1"/>
</dbReference>
<evidence type="ECO:0000256" key="2">
    <source>
        <dbReference type="SAM" id="Phobius"/>
    </source>
</evidence>
<dbReference type="SUPFAM" id="SSF111369">
    <property type="entry name" value="HlyD-like secretion proteins"/>
    <property type="match status" value="1"/>
</dbReference>
<dbReference type="PROSITE" id="PS51257">
    <property type="entry name" value="PROKAR_LIPOPROTEIN"/>
    <property type="match status" value="1"/>
</dbReference>
<keyword evidence="2" id="KW-1133">Transmembrane helix</keyword>
<dbReference type="PANTHER" id="PTHR30469:SF15">
    <property type="entry name" value="HLYD FAMILY OF SECRETION PROTEINS"/>
    <property type="match status" value="1"/>
</dbReference>
<keyword evidence="5" id="KW-1185">Reference proteome</keyword>
<dbReference type="HOGENOM" id="CLU_600900_0_0_9"/>
<sequence length="455" mass="51565">MEKTQSLKQKLIQVILLFLAVLIGCTFISRSIYEYLLPVVSTAQVKSGVVEVKYLATGKIGLNEESLKSQQAILVPSISGQVIEVFKQEGEFVEKGEALCTVQKGDYETEASNKAFQETELTIAYERLARQIASKEEEVAQLEISYEIKQKELEQYETSSKLIDLKEQIKEQRKLVQVNEELHKEGLIAISSYEAEKNKLATLERSLVDEAKAIETALKQSMQDIQNQLAEVTLSLEDLKEEQFLNKQKQQLINQSSLSETLVSPMEGYVYRLNVAKGAYVQTGEQLLVVIPKALNYGLSFEVSEETANKIQMGQRVSFTFNQMRYEASINKKKFKEENGQYVMTAEVEEQLLKQMQLEPTTYKTVSVEITNRSSEYQMIVDQSAIKKVYTNAYVLVVEESEGIGRKVYKVREVPVTILEEGDYKVAISAQIDQNQRIITSHLGDLKDGQEVALK</sequence>
<reference evidence="4 5" key="1">
    <citation type="journal article" date="2011" name="J. Bacteriol.">
        <title>Complete genome sequence of the cellulose-degrading bacterium Cellulosilyticum lentocellum.</title>
        <authorList>
            <consortium name="US DOE Joint Genome Institute"/>
            <person name="Miller D.A."/>
            <person name="Suen G."/>
            <person name="Bruce D."/>
            <person name="Copeland A."/>
            <person name="Cheng J.F."/>
            <person name="Detter C."/>
            <person name="Goodwin L.A."/>
            <person name="Han C.S."/>
            <person name="Hauser L.J."/>
            <person name="Land M.L."/>
            <person name="Lapidus A."/>
            <person name="Lucas S."/>
            <person name="Meincke L."/>
            <person name="Pitluck S."/>
            <person name="Tapia R."/>
            <person name="Teshima H."/>
            <person name="Woyke T."/>
            <person name="Fox B.G."/>
            <person name="Angert E.R."/>
            <person name="Currie C.R."/>
        </authorList>
    </citation>
    <scope>NUCLEOTIDE SEQUENCE [LARGE SCALE GENOMIC DNA]</scope>
    <source>
        <strain evidence="5">ATCC 49066 / DSM 5427 / NCIMB 11756 / RHM5</strain>
    </source>
</reference>
<dbReference type="AlphaFoldDB" id="F2JII0"/>
<dbReference type="STRING" id="642492.Clole_2645"/>
<feature type="coiled-coil region" evidence="1">
    <location>
        <begin position="118"/>
        <end position="242"/>
    </location>
</feature>
<dbReference type="KEGG" id="cle:Clole_2645"/>
<dbReference type="Gene3D" id="2.40.50.100">
    <property type="match status" value="1"/>
</dbReference>
<name>F2JII0_CELLD</name>
<organism evidence="4 5">
    <name type="scientific">Cellulosilyticum lentocellum (strain ATCC 49066 / DSM 5427 / NCIMB 11756 / RHM5)</name>
    <name type="common">Clostridium lentocellum</name>
    <dbReference type="NCBI Taxonomy" id="642492"/>
    <lineage>
        <taxon>Bacteria</taxon>
        <taxon>Bacillati</taxon>
        <taxon>Bacillota</taxon>
        <taxon>Clostridia</taxon>
        <taxon>Lachnospirales</taxon>
        <taxon>Cellulosilyticaceae</taxon>
        <taxon>Cellulosilyticum</taxon>
    </lineage>
</organism>
<dbReference type="InterPro" id="IPR058625">
    <property type="entry name" value="MdtA-like_BSH"/>
</dbReference>
<accession>F2JII0</accession>
<feature type="domain" description="Multidrug resistance protein MdtA-like barrel-sandwich hybrid" evidence="3">
    <location>
        <begin position="74"/>
        <end position="291"/>
    </location>
</feature>
<dbReference type="Pfam" id="PF25917">
    <property type="entry name" value="BSH_RND"/>
    <property type="match status" value="1"/>
</dbReference>
<protein>
    <submittedName>
        <fullName evidence="4">Secretion protein HlyD family protein</fullName>
    </submittedName>
</protein>
<dbReference type="GO" id="GO:1990281">
    <property type="term" value="C:efflux pump complex"/>
    <property type="evidence" value="ECO:0007669"/>
    <property type="project" value="TreeGrafter"/>
</dbReference>
<dbReference type="PRINTS" id="PR01490">
    <property type="entry name" value="RTXTOXIND"/>
</dbReference>
<evidence type="ECO:0000256" key="1">
    <source>
        <dbReference type="SAM" id="Coils"/>
    </source>
</evidence>
<dbReference type="PANTHER" id="PTHR30469">
    <property type="entry name" value="MULTIDRUG RESISTANCE PROTEIN MDTA"/>
    <property type="match status" value="1"/>
</dbReference>
<dbReference type="eggNOG" id="COG0845">
    <property type="taxonomic scope" value="Bacteria"/>
</dbReference>
<evidence type="ECO:0000313" key="4">
    <source>
        <dbReference type="EMBL" id="ADZ84346.1"/>
    </source>
</evidence>
<dbReference type="Gene3D" id="2.40.420.20">
    <property type="match status" value="1"/>
</dbReference>
<keyword evidence="1" id="KW-0175">Coiled coil</keyword>
<dbReference type="GO" id="GO:0015562">
    <property type="term" value="F:efflux transmembrane transporter activity"/>
    <property type="evidence" value="ECO:0007669"/>
    <property type="project" value="TreeGrafter"/>
</dbReference>
<dbReference type="Proteomes" id="UP000008467">
    <property type="component" value="Chromosome"/>
</dbReference>
<keyword evidence="2" id="KW-0472">Membrane</keyword>
<keyword evidence="2" id="KW-0812">Transmembrane</keyword>